<organism evidence="2 3">
    <name type="scientific">Quercus suber</name>
    <name type="common">Cork oak</name>
    <dbReference type="NCBI Taxonomy" id="58331"/>
    <lineage>
        <taxon>Eukaryota</taxon>
        <taxon>Viridiplantae</taxon>
        <taxon>Streptophyta</taxon>
        <taxon>Embryophyta</taxon>
        <taxon>Tracheophyta</taxon>
        <taxon>Spermatophyta</taxon>
        <taxon>Magnoliopsida</taxon>
        <taxon>eudicotyledons</taxon>
        <taxon>Gunneridae</taxon>
        <taxon>Pentapetalae</taxon>
        <taxon>rosids</taxon>
        <taxon>fabids</taxon>
        <taxon>Fagales</taxon>
        <taxon>Fagaceae</taxon>
        <taxon>Quercus</taxon>
    </lineage>
</organism>
<keyword evidence="1" id="KW-0812">Transmembrane</keyword>
<keyword evidence="3" id="KW-1185">Reference proteome</keyword>
<protein>
    <submittedName>
        <fullName evidence="2">Uncharacterized protein</fullName>
    </submittedName>
</protein>
<evidence type="ECO:0000313" key="3">
    <source>
        <dbReference type="Proteomes" id="UP000237347"/>
    </source>
</evidence>
<keyword evidence="1" id="KW-0472">Membrane</keyword>
<sequence length="145" mass="17180">MPSRTFYIGHVVYKFLLYKLFKVNGQPIFIRGGDWILSIFNGRKKVMPKGMFWRHSLNDNGFVEFNYIFLIAINLFRYFLRMIFTVMDSILRLVLLGCLLEILAEQQCLKKADRNTINSYPIQSQNNVLIGLNFMEPRRILMIFV</sequence>
<feature type="transmembrane region" description="Helical" evidence="1">
    <location>
        <begin position="61"/>
        <end position="80"/>
    </location>
</feature>
<evidence type="ECO:0000313" key="2">
    <source>
        <dbReference type="EMBL" id="KAK7828654.1"/>
    </source>
</evidence>
<keyword evidence="1" id="KW-1133">Transmembrane helix</keyword>
<evidence type="ECO:0000256" key="1">
    <source>
        <dbReference type="SAM" id="Phobius"/>
    </source>
</evidence>
<dbReference type="Proteomes" id="UP000237347">
    <property type="component" value="Unassembled WGS sequence"/>
</dbReference>
<proteinExistence type="predicted"/>
<accession>A0AAW0JPU7</accession>
<comment type="caution">
    <text evidence="2">The sequence shown here is derived from an EMBL/GenBank/DDBJ whole genome shotgun (WGS) entry which is preliminary data.</text>
</comment>
<name>A0AAW0JPU7_QUESU</name>
<dbReference type="AlphaFoldDB" id="A0AAW0JPU7"/>
<reference evidence="2 3" key="1">
    <citation type="journal article" date="2018" name="Sci. Data">
        <title>The draft genome sequence of cork oak.</title>
        <authorList>
            <person name="Ramos A.M."/>
            <person name="Usie A."/>
            <person name="Barbosa P."/>
            <person name="Barros P.M."/>
            <person name="Capote T."/>
            <person name="Chaves I."/>
            <person name="Simoes F."/>
            <person name="Abreu I."/>
            <person name="Carrasquinho I."/>
            <person name="Faro C."/>
            <person name="Guimaraes J.B."/>
            <person name="Mendonca D."/>
            <person name="Nobrega F."/>
            <person name="Rodrigues L."/>
            <person name="Saibo N.J.M."/>
            <person name="Varela M.C."/>
            <person name="Egas C."/>
            <person name="Matos J."/>
            <person name="Miguel C.M."/>
            <person name="Oliveira M.M."/>
            <person name="Ricardo C.P."/>
            <person name="Goncalves S."/>
        </authorList>
    </citation>
    <scope>NUCLEOTIDE SEQUENCE [LARGE SCALE GENOMIC DNA]</scope>
    <source>
        <strain evidence="3">cv. HL8</strain>
    </source>
</reference>
<gene>
    <name evidence="2" type="ORF">CFP56_030067</name>
</gene>
<dbReference type="EMBL" id="PKMF04000499">
    <property type="protein sequence ID" value="KAK7828654.1"/>
    <property type="molecule type" value="Genomic_DNA"/>
</dbReference>